<dbReference type="AlphaFoldDB" id="A0AAU9WGE0"/>
<organism evidence="2 3">
    <name type="scientific">Pocillopora meandrina</name>
    <dbReference type="NCBI Taxonomy" id="46732"/>
    <lineage>
        <taxon>Eukaryota</taxon>
        <taxon>Metazoa</taxon>
        <taxon>Cnidaria</taxon>
        <taxon>Anthozoa</taxon>
        <taxon>Hexacorallia</taxon>
        <taxon>Scleractinia</taxon>
        <taxon>Astrocoeniina</taxon>
        <taxon>Pocilloporidae</taxon>
        <taxon>Pocillopora</taxon>
    </lineage>
</organism>
<comment type="caution">
    <text evidence="2">The sequence shown here is derived from an EMBL/GenBank/DDBJ whole genome shotgun (WGS) entry which is preliminary data.</text>
</comment>
<keyword evidence="3" id="KW-1185">Reference proteome</keyword>
<protein>
    <submittedName>
        <fullName evidence="2">Uncharacterized protein</fullName>
    </submittedName>
</protein>
<dbReference type="Proteomes" id="UP001159428">
    <property type="component" value="Unassembled WGS sequence"/>
</dbReference>
<gene>
    <name evidence="2" type="ORF">PMEA_00006017</name>
</gene>
<evidence type="ECO:0000313" key="3">
    <source>
        <dbReference type="Proteomes" id="UP001159428"/>
    </source>
</evidence>
<sequence length="218" mass="24576">MKIQMEATGSKPMTKIHKSGFTRNSISTHNLLEGSKYYVLGKRESTPEIDLDTSVPFRRESITLRTKSTDTMSYNLWKSRRSSLPNYLPTGQKKIPSCSGFSVPFVLTKEPKVLRKYSTSLGSTENPESKEQMNEVNPGKDAAKNDAVSTKIRVLPKEETWEQIFRRESSAITQGSRSYCDSVSTLRGSSISLRKSGGEHMAYYAKSDSIKRWLSEVE</sequence>
<evidence type="ECO:0000256" key="1">
    <source>
        <dbReference type="SAM" id="MobiDB-lite"/>
    </source>
</evidence>
<evidence type="ECO:0000313" key="2">
    <source>
        <dbReference type="EMBL" id="CAH3113713.1"/>
    </source>
</evidence>
<name>A0AAU9WGE0_9CNID</name>
<feature type="region of interest" description="Disordered" evidence="1">
    <location>
        <begin position="119"/>
        <end position="145"/>
    </location>
</feature>
<accession>A0AAU9WGE0</accession>
<reference evidence="2 3" key="1">
    <citation type="submission" date="2022-05" db="EMBL/GenBank/DDBJ databases">
        <authorList>
            <consortium name="Genoscope - CEA"/>
            <person name="William W."/>
        </authorList>
    </citation>
    <scope>NUCLEOTIDE SEQUENCE [LARGE SCALE GENOMIC DNA]</scope>
</reference>
<proteinExistence type="predicted"/>
<dbReference type="EMBL" id="CALNXJ010000014">
    <property type="protein sequence ID" value="CAH3113713.1"/>
    <property type="molecule type" value="Genomic_DNA"/>
</dbReference>